<dbReference type="Pfam" id="PF10432">
    <property type="entry name" value="bact-PGI_C"/>
    <property type="match status" value="1"/>
</dbReference>
<dbReference type="InterPro" id="IPR035484">
    <property type="entry name" value="SIS_PGI/PMI_1"/>
</dbReference>
<keyword evidence="2" id="KW-0413">Isomerase</keyword>
<dbReference type="GO" id="GO:0005975">
    <property type="term" value="P:carbohydrate metabolic process"/>
    <property type="evidence" value="ECO:0007669"/>
    <property type="project" value="InterPro"/>
</dbReference>
<dbReference type="PROSITE" id="PS51464">
    <property type="entry name" value="SIS"/>
    <property type="match status" value="1"/>
</dbReference>
<dbReference type="GO" id="GO:0004347">
    <property type="term" value="F:glucose-6-phosphate isomerase activity"/>
    <property type="evidence" value="ECO:0007669"/>
    <property type="project" value="InterPro"/>
</dbReference>
<name>A0A1F5EHI2_9BACT</name>
<comment type="caution">
    <text evidence="4">The sequence shown here is derived from an EMBL/GenBank/DDBJ whole genome shotgun (WGS) entry which is preliminary data.</text>
</comment>
<dbReference type="STRING" id="1797582.A2442_02260"/>
<feature type="domain" description="SIS" evidence="3">
    <location>
        <begin position="40"/>
        <end position="179"/>
    </location>
</feature>
<gene>
    <name evidence="4" type="ORF">A2442_02260</name>
</gene>
<dbReference type="CDD" id="cd05017">
    <property type="entry name" value="SIS_PGI_PMI_1"/>
    <property type="match status" value="1"/>
</dbReference>
<dbReference type="InterPro" id="IPR046348">
    <property type="entry name" value="SIS_dom_sf"/>
</dbReference>
<dbReference type="GO" id="GO:0097367">
    <property type="term" value="F:carbohydrate derivative binding"/>
    <property type="evidence" value="ECO:0007669"/>
    <property type="project" value="InterPro"/>
</dbReference>
<evidence type="ECO:0000256" key="1">
    <source>
        <dbReference type="ARBA" id="ARBA00010523"/>
    </source>
</evidence>
<reference evidence="4 5" key="1">
    <citation type="journal article" date="2016" name="Nat. Commun.">
        <title>Thousands of microbial genomes shed light on interconnected biogeochemical processes in an aquifer system.</title>
        <authorList>
            <person name="Anantharaman K."/>
            <person name="Brown C.T."/>
            <person name="Hug L.A."/>
            <person name="Sharon I."/>
            <person name="Castelle C.J."/>
            <person name="Probst A.J."/>
            <person name="Thomas B.C."/>
            <person name="Singh A."/>
            <person name="Wilkins M.J."/>
            <person name="Karaoz U."/>
            <person name="Brodie E.L."/>
            <person name="Williams K.H."/>
            <person name="Hubbard S.S."/>
            <person name="Banfield J.F."/>
        </authorList>
    </citation>
    <scope>NUCLEOTIDE SEQUENCE [LARGE SCALE GENOMIC DNA]</scope>
</reference>
<dbReference type="InterPro" id="IPR001347">
    <property type="entry name" value="SIS_dom"/>
</dbReference>
<evidence type="ECO:0000313" key="4">
    <source>
        <dbReference type="EMBL" id="OGD66835.1"/>
    </source>
</evidence>
<evidence type="ECO:0000259" key="3">
    <source>
        <dbReference type="PROSITE" id="PS51464"/>
    </source>
</evidence>
<evidence type="ECO:0000313" key="5">
    <source>
        <dbReference type="Proteomes" id="UP000179003"/>
    </source>
</evidence>
<organism evidence="4 5">
    <name type="scientific">Candidatus Campbellbacteria bacterium RIFOXYC2_FULL_35_25</name>
    <dbReference type="NCBI Taxonomy" id="1797582"/>
    <lineage>
        <taxon>Bacteria</taxon>
        <taxon>Candidatus Campbelliibacteriota</taxon>
    </lineage>
</organism>
<evidence type="ECO:0000256" key="2">
    <source>
        <dbReference type="ARBA" id="ARBA00023235"/>
    </source>
</evidence>
<dbReference type="GO" id="GO:1901135">
    <property type="term" value="P:carbohydrate derivative metabolic process"/>
    <property type="evidence" value="ECO:0007669"/>
    <property type="project" value="InterPro"/>
</dbReference>
<dbReference type="Gene3D" id="3.40.50.10490">
    <property type="entry name" value="Glucose-6-phosphate isomerase like protein, domain 1"/>
    <property type="match status" value="2"/>
</dbReference>
<proteinExistence type="inferred from homology"/>
<dbReference type="GO" id="GO:0004476">
    <property type="term" value="F:mannose-6-phosphate isomerase activity"/>
    <property type="evidence" value="ECO:0007669"/>
    <property type="project" value="InterPro"/>
</dbReference>
<sequence length="354" mass="39885">MNLNNIEQITKLDKNELAKSISLIPAQIKQILEDTREIKIPAEYKNIDQIVISGMGGSNLGPKIIKSVYSNEIKVPFSINADYQIPASVNKNTLFILSSYSGNTEEVLHTYKEAKKRKAKIMIVTAGGKLAEIIKKDNLPGYVFEDINNPSGQPRIGIGYSIACLLVLLSKAGVLKINKEGLKKTTDELEKESKKLKVGVNIQNNPAKKIAEQTHGKQVVLVGAEFLEGNIEAMRNQFCENGKNFASYLILPNLNHFAMEGLADPSDNKEDIIFLFIDSDLYYDRIQKRGDLTKRVVKKNKIEVLSYKLKNKTKLEQALELLQLGTWVTYYSGLLNERNPGTIYFVDWFKKQLK</sequence>
<dbReference type="AlphaFoldDB" id="A0A1F5EHI2"/>
<comment type="similarity">
    <text evidence="1">Belongs to the PGI/PMI family.</text>
</comment>
<dbReference type="Proteomes" id="UP000179003">
    <property type="component" value="Unassembled WGS sequence"/>
</dbReference>
<dbReference type="SUPFAM" id="SSF53697">
    <property type="entry name" value="SIS domain"/>
    <property type="match status" value="1"/>
</dbReference>
<accession>A0A1F5EHI2</accession>
<dbReference type="InterPro" id="IPR019490">
    <property type="entry name" value="Glu6P/Mann6P_isomerase_C"/>
</dbReference>
<protein>
    <recommendedName>
        <fullName evidence="3">SIS domain-containing protein</fullName>
    </recommendedName>
</protein>
<dbReference type="EMBL" id="MFAE01000013">
    <property type="protein sequence ID" value="OGD66835.1"/>
    <property type="molecule type" value="Genomic_DNA"/>
</dbReference>